<dbReference type="OrthoDB" id="2354056at2759"/>
<gene>
    <name evidence="1" type="ORF">CHRIB12_LOCUS13661</name>
</gene>
<dbReference type="EMBL" id="CAGKOT010000031">
    <property type="protein sequence ID" value="CAB5372677.1"/>
    <property type="molecule type" value="Genomic_DNA"/>
</dbReference>
<protein>
    <submittedName>
        <fullName evidence="1">Uncharacterized protein</fullName>
    </submittedName>
</protein>
<dbReference type="Proteomes" id="UP000684084">
    <property type="component" value="Unassembled WGS sequence"/>
</dbReference>
<name>A0A915ZDI8_9GLOM</name>
<organism evidence="1 2">
    <name type="scientific">Rhizophagus irregularis</name>
    <dbReference type="NCBI Taxonomy" id="588596"/>
    <lineage>
        <taxon>Eukaryota</taxon>
        <taxon>Fungi</taxon>
        <taxon>Fungi incertae sedis</taxon>
        <taxon>Mucoromycota</taxon>
        <taxon>Glomeromycotina</taxon>
        <taxon>Glomeromycetes</taxon>
        <taxon>Glomerales</taxon>
        <taxon>Glomeraceae</taxon>
        <taxon>Rhizophagus</taxon>
    </lineage>
</organism>
<reference evidence="1" key="1">
    <citation type="submission" date="2020-05" db="EMBL/GenBank/DDBJ databases">
        <authorList>
            <person name="Rincon C."/>
            <person name="Sanders R I."/>
            <person name="Robbins C."/>
            <person name="Chaturvedi A."/>
        </authorList>
    </citation>
    <scope>NUCLEOTIDE SEQUENCE</scope>
    <source>
        <strain evidence="1">CHB12</strain>
    </source>
</reference>
<sequence length="86" mass="10137">MFKAYKEVGIEFAEKWIGFVFDSGYDMAKAQRLIREQLRDNIRIHSNLLITNGSADNNCMINVVNNTEFWKRLVIFIMILEYEQAT</sequence>
<dbReference type="AlphaFoldDB" id="A0A915ZDI8"/>
<comment type="caution">
    <text evidence="1">The sequence shown here is derived from an EMBL/GenBank/DDBJ whole genome shotgun (WGS) entry which is preliminary data.</text>
</comment>
<evidence type="ECO:0000313" key="2">
    <source>
        <dbReference type="Proteomes" id="UP000684084"/>
    </source>
</evidence>
<accession>A0A915ZDI8</accession>
<proteinExistence type="predicted"/>
<evidence type="ECO:0000313" key="1">
    <source>
        <dbReference type="EMBL" id="CAB5372677.1"/>
    </source>
</evidence>